<dbReference type="RefSeq" id="WP_189965781.1">
    <property type="nucleotide sequence ID" value="NZ_BMVL01000002.1"/>
</dbReference>
<gene>
    <name evidence="3" type="ORF">J2Z77_000784</name>
</gene>
<feature type="compositionally biased region" description="Low complexity" evidence="1">
    <location>
        <begin position="382"/>
        <end position="408"/>
    </location>
</feature>
<evidence type="ECO:0008006" key="5">
    <source>
        <dbReference type="Google" id="ProtNLM"/>
    </source>
</evidence>
<feature type="transmembrane region" description="Helical" evidence="2">
    <location>
        <begin position="170"/>
        <end position="189"/>
    </location>
</feature>
<comment type="caution">
    <text evidence="3">The sequence shown here is derived from an EMBL/GenBank/DDBJ whole genome shotgun (WGS) entry which is preliminary data.</text>
</comment>
<keyword evidence="2" id="KW-0812">Transmembrane</keyword>
<protein>
    <recommendedName>
        <fullName evidence="5">Integral membrane protein</fullName>
    </recommendedName>
</protein>
<keyword evidence="4" id="KW-1185">Reference proteome</keyword>
<organism evidence="3 4">
    <name type="scientific">Streptomyces avidinii</name>
    <dbReference type="NCBI Taxonomy" id="1895"/>
    <lineage>
        <taxon>Bacteria</taxon>
        <taxon>Bacillati</taxon>
        <taxon>Actinomycetota</taxon>
        <taxon>Actinomycetes</taxon>
        <taxon>Kitasatosporales</taxon>
        <taxon>Streptomycetaceae</taxon>
        <taxon>Streptomyces</taxon>
    </lineage>
</organism>
<evidence type="ECO:0000256" key="2">
    <source>
        <dbReference type="SAM" id="Phobius"/>
    </source>
</evidence>
<keyword evidence="2" id="KW-1133">Transmembrane helix</keyword>
<feature type="transmembrane region" description="Helical" evidence="2">
    <location>
        <begin position="109"/>
        <end position="131"/>
    </location>
</feature>
<name>A0ABS4KZC4_STRAV</name>
<evidence type="ECO:0000256" key="1">
    <source>
        <dbReference type="SAM" id="MobiDB-lite"/>
    </source>
</evidence>
<feature type="transmembrane region" description="Helical" evidence="2">
    <location>
        <begin position="195"/>
        <end position="213"/>
    </location>
</feature>
<dbReference type="Proteomes" id="UP001519310">
    <property type="component" value="Unassembled WGS sequence"/>
</dbReference>
<feature type="compositionally biased region" description="Basic and acidic residues" evidence="1">
    <location>
        <begin position="350"/>
        <end position="368"/>
    </location>
</feature>
<reference evidence="3 4" key="1">
    <citation type="submission" date="2021-03" db="EMBL/GenBank/DDBJ databases">
        <title>Genomic Encyclopedia of Type Strains, Phase IV (KMG-IV): sequencing the most valuable type-strain genomes for metagenomic binning, comparative biology and taxonomic classification.</title>
        <authorList>
            <person name="Goeker M."/>
        </authorList>
    </citation>
    <scope>NUCLEOTIDE SEQUENCE [LARGE SCALE GENOMIC DNA]</scope>
    <source>
        <strain evidence="3 4">DSM 40526</strain>
    </source>
</reference>
<feature type="transmembrane region" description="Helical" evidence="2">
    <location>
        <begin position="71"/>
        <end position="97"/>
    </location>
</feature>
<feature type="region of interest" description="Disordered" evidence="1">
    <location>
        <begin position="337"/>
        <end position="450"/>
    </location>
</feature>
<proteinExistence type="predicted"/>
<sequence length="450" mass="47023">MTDCVKHLPTAAIPEGPVAVWGVESTGRWLRAGVPAVFSPVAGSRLLVGPVVASILLTVRQGEEGRTFATTVLLAALPFWFRYLPVPALLAALALAAEAARTLSGAPGTAGTAGHGLVIAHAAWASTGVLLRLHARRRQREPALAAAGSARFPLPATLPAGHLRRGLPGILLGSVCCLAAAPALIRPYGPFDGRLLDAALLAAGTTLLGRGLASGRAARRLRARPQPALLVGVRAAASGHNWVYPDAVSTAGPPLISHFPRVRHTVTGQRVLLGGSERTLRTTHHDVDPGREPFQAVLYGPVYEGAEVVLESAAYEQGVRLVPRVTAAPLLPRRRHGLSEWKPAGGSYREAVREQARRDEERRRERARERRSRAAPAPPPGAAAEGDAAAGAAAAGAADRPTGAPGPAVGTLRERARPVPPARPPRSGGSVPRRAPRRPHVPPRPPGRAG</sequence>
<keyword evidence="2" id="KW-0472">Membrane</keyword>
<dbReference type="EMBL" id="JAGGLQ010000001">
    <property type="protein sequence ID" value="MBP2035000.1"/>
    <property type="molecule type" value="Genomic_DNA"/>
</dbReference>
<accession>A0ABS4KZC4</accession>
<feature type="transmembrane region" description="Helical" evidence="2">
    <location>
        <begin position="37"/>
        <end position="59"/>
    </location>
</feature>
<evidence type="ECO:0000313" key="3">
    <source>
        <dbReference type="EMBL" id="MBP2035000.1"/>
    </source>
</evidence>
<evidence type="ECO:0000313" key="4">
    <source>
        <dbReference type="Proteomes" id="UP001519310"/>
    </source>
</evidence>